<keyword evidence="11" id="KW-0915">Sodium</keyword>
<evidence type="ECO:0000259" key="20">
    <source>
        <dbReference type="Pfam" id="PF00324"/>
    </source>
</evidence>
<comment type="similarity">
    <text evidence="2">Belongs to the SLC12A transporter family.</text>
</comment>
<evidence type="ECO:0000259" key="21">
    <source>
        <dbReference type="Pfam" id="PF03522"/>
    </source>
</evidence>
<evidence type="ECO:0000256" key="19">
    <source>
        <dbReference type="SAM" id="Phobius"/>
    </source>
</evidence>
<feature type="domain" description="Amino acid permease N-terminal" evidence="22">
    <location>
        <begin position="81"/>
        <end position="122"/>
    </location>
</feature>
<organism evidence="23 24">
    <name type="scientific">Exaiptasia diaphana</name>
    <name type="common">Tropical sea anemone</name>
    <name type="synonym">Aiptasia pulchella</name>
    <dbReference type="NCBI Taxonomy" id="2652724"/>
    <lineage>
        <taxon>Eukaryota</taxon>
        <taxon>Metazoa</taxon>
        <taxon>Cnidaria</taxon>
        <taxon>Anthozoa</taxon>
        <taxon>Hexacorallia</taxon>
        <taxon>Actiniaria</taxon>
        <taxon>Aiptasiidae</taxon>
        <taxon>Exaiptasia</taxon>
    </lineage>
</organism>
<evidence type="ECO:0000256" key="1">
    <source>
        <dbReference type="ARBA" id="ARBA00004651"/>
    </source>
</evidence>
<feature type="domain" description="SLC12A transporter C-terminal" evidence="21">
    <location>
        <begin position="675"/>
        <end position="1172"/>
    </location>
</feature>
<evidence type="ECO:0000256" key="11">
    <source>
        <dbReference type="ARBA" id="ARBA00023053"/>
    </source>
</evidence>
<feature type="transmembrane region" description="Helical" evidence="19">
    <location>
        <begin position="365"/>
        <end position="387"/>
    </location>
</feature>
<evidence type="ECO:0000256" key="4">
    <source>
        <dbReference type="ARBA" id="ARBA00022475"/>
    </source>
</evidence>
<keyword evidence="9" id="KW-0630">Potassium</keyword>
<keyword evidence="12" id="KW-0406">Ion transport</keyword>
<dbReference type="InterPro" id="IPR013612">
    <property type="entry name" value="AA_permease_N"/>
</dbReference>
<dbReference type="InterPro" id="IPR018491">
    <property type="entry name" value="SLC12_C"/>
</dbReference>
<dbReference type="GO" id="GO:0006884">
    <property type="term" value="P:cell volume homeostasis"/>
    <property type="evidence" value="ECO:0007669"/>
    <property type="project" value="TreeGrafter"/>
</dbReference>
<feature type="compositionally biased region" description="Basic and acidic residues" evidence="18">
    <location>
        <begin position="46"/>
        <end position="56"/>
    </location>
</feature>
<dbReference type="GO" id="GO:0008511">
    <property type="term" value="F:sodium:potassium:chloride symporter activity"/>
    <property type="evidence" value="ECO:0007669"/>
    <property type="project" value="TreeGrafter"/>
</dbReference>
<evidence type="ECO:0000259" key="22">
    <source>
        <dbReference type="Pfam" id="PF08403"/>
    </source>
</evidence>
<keyword evidence="16" id="KW-0868">Chloride</keyword>
<keyword evidence="3" id="KW-0813">Transport</keyword>
<feature type="region of interest" description="Disordered" evidence="18">
    <location>
        <begin position="962"/>
        <end position="989"/>
    </location>
</feature>
<dbReference type="Gene3D" id="1.20.1740.10">
    <property type="entry name" value="Amino acid/polyamine transporter I"/>
    <property type="match status" value="1"/>
</dbReference>
<evidence type="ECO:0000256" key="14">
    <source>
        <dbReference type="ARBA" id="ARBA00023180"/>
    </source>
</evidence>
<feature type="transmembrane region" description="Helical" evidence="19">
    <location>
        <begin position="313"/>
        <end position="331"/>
    </location>
</feature>
<proteinExistence type="inferred from homology"/>
<keyword evidence="10 19" id="KW-1133">Transmembrane helix</keyword>
<feature type="transmembrane region" description="Helical" evidence="19">
    <location>
        <begin position="399"/>
        <end position="418"/>
    </location>
</feature>
<keyword evidence="4" id="KW-1003">Cell membrane</keyword>
<evidence type="ECO:0000256" key="17">
    <source>
        <dbReference type="ARBA" id="ARBA00048452"/>
    </source>
</evidence>
<evidence type="ECO:0000256" key="10">
    <source>
        <dbReference type="ARBA" id="ARBA00022989"/>
    </source>
</evidence>
<feature type="domain" description="Amino acid permease/ SLC12A" evidence="20">
    <location>
        <begin position="166"/>
        <end position="666"/>
    </location>
</feature>
<feature type="transmembrane region" description="Helical" evidence="19">
    <location>
        <begin position="240"/>
        <end position="264"/>
    </location>
</feature>
<dbReference type="InterPro" id="IPR004841">
    <property type="entry name" value="AA-permease/SLC12A_dom"/>
</dbReference>
<feature type="transmembrane region" description="Helical" evidence="19">
    <location>
        <begin position="284"/>
        <end position="306"/>
    </location>
</feature>
<feature type="transmembrane region" description="Helical" evidence="19">
    <location>
        <begin position="585"/>
        <end position="608"/>
    </location>
</feature>
<dbReference type="EnsemblMetazoa" id="XM_028660984.1">
    <property type="protein sequence ID" value="XP_028516785.1"/>
    <property type="gene ID" value="LOC110245498"/>
</dbReference>
<evidence type="ECO:0000256" key="13">
    <source>
        <dbReference type="ARBA" id="ARBA00023136"/>
    </source>
</evidence>
<feature type="region of interest" description="Disordered" evidence="18">
    <location>
        <begin position="906"/>
        <end position="927"/>
    </location>
</feature>
<keyword evidence="8" id="KW-0769">Symport</keyword>
<keyword evidence="14" id="KW-0325">Glycoprotein</keyword>
<comment type="subcellular location">
    <subcellularLocation>
        <location evidence="1">Cell membrane</location>
        <topology evidence="1">Multi-pass membrane protein</topology>
    </subcellularLocation>
</comment>
<dbReference type="GO" id="GO:0005886">
    <property type="term" value="C:plasma membrane"/>
    <property type="evidence" value="ECO:0007669"/>
    <property type="project" value="UniProtKB-SubCell"/>
</dbReference>
<dbReference type="GO" id="GO:0055075">
    <property type="term" value="P:potassium ion homeostasis"/>
    <property type="evidence" value="ECO:0007669"/>
    <property type="project" value="TreeGrafter"/>
</dbReference>
<sequence>MDGMSEMPKDDELSSLGHGYENPLPHGERNAKPSSPLSARFQVEQVKNEPKDKMDLSDSDSGAHSRVCSDSSRPISVIDGTIGYATNEAVPMTVFYRNEHSQSHAKKSRPTLQELQKGFGEVSDQQPDLSQTPNVENGENQTSNDLKVYTHGDKVKLAPKFGWIKGVMLRCLLNIWGVMLFLRVTWVVGQSGIGWSTVIILLSAIVTVLTTLSMSAVCTNGEVKGGGAYFLISRSLGPEFGGSIGLIFSLANAVAVALYVVGFAETVRDILRDNDSLMVDEVNDIRIVGVITVLALLSVTLIGLEWVVRTQMFLLAILLISIIDAMIGTFIGPQNEVSKARGFMGYKMDIFESNFGPGYRDGENFFSVFAVFFPAATGILAGVNISGDLKDAQKAIPQGTLLAILLSTIVYVILAWFAGACVLRDAHGIVATVAAVNASVPGNVSQVLPSCPGPKCMYGLMNDFQVMEKISAWGPLVTGGIFAATLSSALASLVGAPKTFQALCKDNIFPYIDYFGVGMGPGDEPRRGYLLTFLIAGAFIAIGELNVIAPVISNFFLMSYALINYAVFAASLARSPGWRPSFKYYNMWVSLVGALVCVAIMFLINWWAALVTIVIVTALYKYVDIKKPNVNWGSSAQAYTYIRALRFSYRLNTVEDHVKNYRPQCLVLTGSPSSRPNLTYIVSQITRNVGLMVCGQVNVGPFARASSYENGWLKERKIRAFHTICTAPSLRSGVQGMLQSAGVGKLKPNTLVLGFKRNWKKASDSEISEYVNIINDAFEMNYGVAILRMRDEYQIGADEYDGDADDWMGDGEEEHFVPKSRSPSASKTSFSERQTSQGSGLFSDKSPSSGGRFFHVERALTPESVGLLDEPLDIDTIDKSDERSKEFIEGRKKFVVTDVDLIDSEHSQRETGSFIGSAAPGSELDYPEGSTRVEVGSLATGGGMSVKTSDLSVSETLTVDSEKNKDRISDKSGLTEISESASKAKPSKSDELVTSPISFRGKQKGTIDVWWLADDGGLTILIPYILSLNNSWKDCKLRIVVPASTRSIKKNEVRMANLLKKFRIDFSSIKEVEGIDKQPSKKSIDDFLKLPIQGEFEEGIPLDKRMLRQIRTGELLREHSRDARLIVVTLPVPKLGMMSPSLYMSWLEVLSADLPPVLMVRGNQTSVLTFYC</sequence>
<dbReference type="AlphaFoldDB" id="A0A913XPY2"/>
<dbReference type="Pfam" id="PF08403">
    <property type="entry name" value="AA_permease_N"/>
    <property type="match status" value="1"/>
</dbReference>
<keyword evidence="6" id="KW-0597">Phosphoprotein</keyword>
<dbReference type="NCBIfam" id="TIGR00930">
    <property type="entry name" value="2a30"/>
    <property type="match status" value="1"/>
</dbReference>
<keyword evidence="13 19" id="KW-0472">Membrane</keyword>
<comment type="catalytic activity">
    <reaction evidence="17">
        <text>K(+)(out) + 2 chloride(out) + Na(+)(out) = K(+)(in) + 2 chloride(in) + Na(+)(in)</text>
        <dbReference type="Rhea" id="RHEA:72395"/>
        <dbReference type="ChEBI" id="CHEBI:17996"/>
        <dbReference type="ChEBI" id="CHEBI:29101"/>
        <dbReference type="ChEBI" id="CHEBI:29103"/>
    </reaction>
    <physiologicalReaction direction="left-to-right" evidence="17">
        <dbReference type="Rhea" id="RHEA:72396"/>
    </physiologicalReaction>
</comment>
<evidence type="ECO:0000256" key="7">
    <source>
        <dbReference type="ARBA" id="ARBA00022692"/>
    </source>
</evidence>
<feature type="compositionally biased region" description="Acidic residues" evidence="18">
    <location>
        <begin position="804"/>
        <end position="813"/>
    </location>
</feature>
<dbReference type="RefSeq" id="XP_028516785.1">
    <property type="nucleotide sequence ID" value="XM_028660984.1"/>
</dbReference>
<feature type="compositionally biased region" description="Polar residues" evidence="18">
    <location>
        <begin position="821"/>
        <end position="848"/>
    </location>
</feature>
<feature type="transmembrane region" description="Helical" evidence="19">
    <location>
        <begin position="529"/>
        <end position="549"/>
    </location>
</feature>
<dbReference type="FunFam" id="1.20.1740.10:FF:000022">
    <property type="entry name" value="Bumetanide-sensitive na-k-cl cotransport protein"/>
    <property type="match status" value="1"/>
</dbReference>
<keyword evidence="5" id="KW-0633">Potassium transport</keyword>
<evidence type="ECO:0000256" key="12">
    <source>
        <dbReference type="ARBA" id="ARBA00023065"/>
    </source>
</evidence>
<dbReference type="KEGG" id="epa:110245498"/>
<evidence type="ECO:0000256" key="15">
    <source>
        <dbReference type="ARBA" id="ARBA00023201"/>
    </source>
</evidence>
<evidence type="ECO:0000256" key="8">
    <source>
        <dbReference type="ARBA" id="ARBA00022847"/>
    </source>
</evidence>
<dbReference type="InterPro" id="IPR002443">
    <property type="entry name" value="SLC12A1/SLC12A2"/>
</dbReference>
<reference evidence="23" key="1">
    <citation type="submission" date="2022-11" db="UniProtKB">
        <authorList>
            <consortium name="EnsemblMetazoa"/>
        </authorList>
    </citation>
    <scope>IDENTIFICATION</scope>
</reference>
<evidence type="ECO:0000256" key="5">
    <source>
        <dbReference type="ARBA" id="ARBA00022538"/>
    </source>
</evidence>
<dbReference type="PANTHER" id="PTHR11827:SF103">
    <property type="entry name" value="SODIUM CHLORIDE COTRANSPORTER 69, ISOFORM E"/>
    <property type="match status" value="1"/>
</dbReference>
<feature type="transmembrane region" description="Helical" evidence="19">
    <location>
        <begin position="193"/>
        <end position="219"/>
    </location>
</feature>
<keyword evidence="15" id="KW-0739">Sodium transport</keyword>
<dbReference type="Proteomes" id="UP000887567">
    <property type="component" value="Unplaced"/>
</dbReference>
<evidence type="ECO:0000256" key="9">
    <source>
        <dbReference type="ARBA" id="ARBA00022958"/>
    </source>
</evidence>
<feature type="region of interest" description="Disordered" evidence="18">
    <location>
        <begin position="118"/>
        <end position="145"/>
    </location>
</feature>
<dbReference type="GeneID" id="110245498"/>
<feature type="transmembrane region" description="Helical" evidence="19">
    <location>
        <begin position="470"/>
        <end position="495"/>
    </location>
</feature>
<evidence type="ECO:0000256" key="3">
    <source>
        <dbReference type="ARBA" id="ARBA00022448"/>
    </source>
</evidence>
<evidence type="ECO:0000256" key="2">
    <source>
        <dbReference type="ARBA" id="ARBA00010593"/>
    </source>
</evidence>
<evidence type="ECO:0000313" key="24">
    <source>
        <dbReference type="Proteomes" id="UP000887567"/>
    </source>
</evidence>
<dbReference type="GO" id="GO:0055064">
    <property type="term" value="P:chloride ion homeostasis"/>
    <property type="evidence" value="ECO:0007669"/>
    <property type="project" value="TreeGrafter"/>
</dbReference>
<dbReference type="InterPro" id="IPR004842">
    <property type="entry name" value="SLC12A_fam"/>
</dbReference>
<dbReference type="GO" id="GO:1990573">
    <property type="term" value="P:potassium ion import across plasma membrane"/>
    <property type="evidence" value="ECO:0007669"/>
    <property type="project" value="TreeGrafter"/>
</dbReference>
<accession>A0A913XPY2</accession>
<dbReference type="Pfam" id="PF00324">
    <property type="entry name" value="AA_permease"/>
    <property type="match status" value="1"/>
</dbReference>
<feature type="transmembrane region" description="Helical" evidence="19">
    <location>
        <begin position="167"/>
        <end position="187"/>
    </location>
</feature>
<dbReference type="Pfam" id="PF03522">
    <property type="entry name" value="SLC12"/>
    <property type="match status" value="1"/>
</dbReference>
<evidence type="ECO:0000256" key="16">
    <source>
        <dbReference type="ARBA" id="ARBA00023214"/>
    </source>
</evidence>
<evidence type="ECO:0000313" key="23">
    <source>
        <dbReference type="EnsemblMetazoa" id="XP_020907442.1"/>
    </source>
</evidence>
<protein>
    <submittedName>
        <fullName evidence="23">Uncharacterized protein</fullName>
    </submittedName>
</protein>
<name>A0A913XPY2_EXADI</name>
<evidence type="ECO:0000256" key="6">
    <source>
        <dbReference type="ARBA" id="ARBA00022553"/>
    </source>
</evidence>
<dbReference type="PRINTS" id="PR01207">
    <property type="entry name" value="NAKCLTRNSPRT"/>
</dbReference>
<dbReference type="GO" id="GO:0055078">
    <property type="term" value="P:sodium ion homeostasis"/>
    <property type="evidence" value="ECO:0007669"/>
    <property type="project" value="TreeGrafter"/>
</dbReference>
<dbReference type="RefSeq" id="XP_020907442.1">
    <property type="nucleotide sequence ID" value="XM_021051783.2"/>
</dbReference>
<evidence type="ECO:0000256" key="18">
    <source>
        <dbReference type="SAM" id="MobiDB-lite"/>
    </source>
</evidence>
<dbReference type="OrthoDB" id="2020542at2759"/>
<keyword evidence="7 19" id="KW-0812">Transmembrane</keyword>
<feature type="region of interest" description="Disordered" evidence="18">
    <location>
        <begin position="804"/>
        <end position="848"/>
    </location>
</feature>
<keyword evidence="24" id="KW-1185">Reference proteome</keyword>
<feature type="region of interest" description="Disordered" evidence="18">
    <location>
        <begin position="1"/>
        <end position="71"/>
    </location>
</feature>
<feature type="transmembrane region" description="Helical" evidence="19">
    <location>
        <begin position="555"/>
        <end position="573"/>
    </location>
</feature>
<dbReference type="OMA" id="QDYVRCR"/>
<feature type="compositionally biased region" description="Polar residues" evidence="18">
    <location>
        <begin position="123"/>
        <end position="145"/>
    </location>
</feature>
<dbReference type="EnsemblMetazoa" id="XM_021051783.2">
    <property type="protein sequence ID" value="XP_020907442.1"/>
    <property type="gene ID" value="LOC110245498"/>
</dbReference>
<dbReference type="PANTHER" id="PTHR11827">
    <property type="entry name" value="SOLUTE CARRIER FAMILY 12, CATION COTRANSPORTERS"/>
    <property type="match status" value="1"/>
</dbReference>